<name>A0A430QPE7_SCHBO</name>
<dbReference type="STRING" id="6184.A0A430QPE7"/>
<evidence type="ECO:0000313" key="3">
    <source>
        <dbReference type="Proteomes" id="UP000290809"/>
    </source>
</evidence>
<reference evidence="2 3" key="1">
    <citation type="journal article" date="2019" name="PLoS Pathog.">
        <title>Genome sequence of the bovine parasite Schistosoma bovis Tanzania.</title>
        <authorList>
            <person name="Oey H."/>
            <person name="Zakrzewski M."/>
            <person name="Gobert G."/>
            <person name="Gravermann K."/>
            <person name="Stoye J."/>
            <person name="Jones M."/>
            <person name="Mcmanus D."/>
            <person name="Krause L."/>
        </authorList>
    </citation>
    <scope>NUCLEOTIDE SEQUENCE [LARGE SCALE GENOMIC DNA]</scope>
    <source>
        <strain evidence="2 3">TAN1997</strain>
    </source>
</reference>
<evidence type="ECO:0000313" key="2">
    <source>
        <dbReference type="EMBL" id="RTG89580.1"/>
    </source>
</evidence>
<accession>A0A430QPE7</accession>
<evidence type="ECO:0000256" key="1">
    <source>
        <dbReference type="SAM" id="MobiDB-lite"/>
    </source>
</evidence>
<gene>
    <name evidence="2" type="ORF">DC041_0013057</name>
</gene>
<organism evidence="2 3">
    <name type="scientific">Schistosoma bovis</name>
    <name type="common">Blood fluke</name>
    <dbReference type="NCBI Taxonomy" id="6184"/>
    <lineage>
        <taxon>Eukaryota</taxon>
        <taxon>Metazoa</taxon>
        <taxon>Spiralia</taxon>
        <taxon>Lophotrochozoa</taxon>
        <taxon>Platyhelminthes</taxon>
        <taxon>Trematoda</taxon>
        <taxon>Digenea</taxon>
        <taxon>Strigeidida</taxon>
        <taxon>Schistosomatoidea</taxon>
        <taxon>Schistosomatidae</taxon>
        <taxon>Schistosoma</taxon>
    </lineage>
</organism>
<comment type="caution">
    <text evidence="2">The sequence shown here is derived from an EMBL/GenBank/DDBJ whole genome shotgun (WGS) entry which is preliminary data.</text>
</comment>
<dbReference type="AlphaFoldDB" id="A0A430QPE7"/>
<feature type="region of interest" description="Disordered" evidence="1">
    <location>
        <begin position="1"/>
        <end position="93"/>
    </location>
</feature>
<dbReference type="Proteomes" id="UP000290809">
    <property type="component" value="Unassembled WGS sequence"/>
</dbReference>
<protein>
    <submittedName>
        <fullName evidence="2">Uncharacterized protein</fullName>
    </submittedName>
</protein>
<sequence length="93" mass="10833">MPIPSIHVNSIEDNGNDDRRKNKPSIPILQVVGDNMDGRENDVNSDDDDDDVMTAEEEAAIARRFLSGNDQTEQRSRQHHHHHHRRRCHQLQY</sequence>
<keyword evidence="3" id="KW-1185">Reference proteome</keyword>
<dbReference type="EMBL" id="QMKO01001494">
    <property type="protein sequence ID" value="RTG89580.1"/>
    <property type="molecule type" value="Genomic_DNA"/>
</dbReference>
<feature type="compositionally biased region" description="Acidic residues" evidence="1">
    <location>
        <begin position="43"/>
        <end position="59"/>
    </location>
</feature>
<feature type="compositionally biased region" description="Basic residues" evidence="1">
    <location>
        <begin position="77"/>
        <end position="93"/>
    </location>
</feature>
<proteinExistence type="predicted"/>